<dbReference type="InterPro" id="IPR053842">
    <property type="entry name" value="NikA-like"/>
</dbReference>
<dbReference type="RefSeq" id="WP_183528417.1">
    <property type="nucleotide sequence ID" value="NZ_JACIJM010000005.1"/>
</dbReference>
<dbReference type="AlphaFoldDB" id="A0A7W9EY08"/>
<keyword evidence="2" id="KW-1185">Reference proteome</keyword>
<reference evidence="1 2" key="1">
    <citation type="submission" date="2020-08" db="EMBL/GenBank/DDBJ databases">
        <title>Genomic Encyclopedia of Type Strains, Phase IV (KMG-IV): sequencing the most valuable type-strain genomes for metagenomic binning, comparative biology and taxonomic classification.</title>
        <authorList>
            <person name="Goeker M."/>
        </authorList>
    </citation>
    <scope>NUCLEOTIDE SEQUENCE [LARGE SCALE GENOMIC DNA]</scope>
    <source>
        <strain evidence="1 2">DSM 101064</strain>
    </source>
</reference>
<dbReference type="Proteomes" id="UP000535415">
    <property type="component" value="Unassembled WGS sequence"/>
</dbReference>
<organism evidence="1 2">
    <name type="scientific">Yoonia ponticola</name>
    <dbReference type="NCBI Taxonomy" id="1524255"/>
    <lineage>
        <taxon>Bacteria</taxon>
        <taxon>Pseudomonadati</taxon>
        <taxon>Pseudomonadota</taxon>
        <taxon>Alphaproteobacteria</taxon>
        <taxon>Rhodobacterales</taxon>
        <taxon>Paracoccaceae</taxon>
        <taxon>Yoonia</taxon>
    </lineage>
</organism>
<proteinExistence type="predicted"/>
<dbReference type="Pfam" id="PF21983">
    <property type="entry name" value="NikA-like"/>
    <property type="match status" value="1"/>
</dbReference>
<dbReference type="EMBL" id="JACIJM010000005">
    <property type="protein sequence ID" value="MBB5722273.1"/>
    <property type="molecule type" value="Genomic_DNA"/>
</dbReference>
<sequence length="106" mass="12223">MWVKLRTTPDERAAWYAKAAAKGVSFSEFARSAIDGVTVRQRSQLRSIDPALLRQLARVGNNLNQLARWANRDQQYADRVAIMGQLMGIERELMRLRQIHEVRDVD</sequence>
<accession>A0A7W9EY08</accession>
<protein>
    <recommendedName>
        <fullName evidence="3">Plasmid mobilization relaxosome protein MobC</fullName>
    </recommendedName>
</protein>
<evidence type="ECO:0000313" key="2">
    <source>
        <dbReference type="Proteomes" id="UP000535415"/>
    </source>
</evidence>
<evidence type="ECO:0008006" key="3">
    <source>
        <dbReference type="Google" id="ProtNLM"/>
    </source>
</evidence>
<name>A0A7W9EY08_9RHOB</name>
<evidence type="ECO:0000313" key="1">
    <source>
        <dbReference type="EMBL" id="MBB5722273.1"/>
    </source>
</evidence>
<comment type="caution">
    <text evidence="1">The sequence shown here is derived from an EMBL/GenBank/DDBJ whole genome shotgun (WGS) entry which is preliminary data.</text>
</comment>
<gene>
    <name evidence="1" type="ORF">FHS72_001899</name>
</gene>